<accession>A0ABW6Z8D9</accession>
<comment type="caution">
    <text evidence="1">The sequence shown here is derived from an EMBL/GenBank/DDBJ whole genome shotgun (WGS) entry which is preliminary data.</text>
</comment>
<dbReference type="EMBL" id="JBICBM010000029">
    <property type="protein sequence ID" value="MFF9887421.1"/>
    <property type="molecule type" value="Genomic_DNA"/>
</dbReference>
<organism evidence="1 2">
    <name type="scientific">Streptomyces eurythermus</name>
    <dbReference type="NCBI Taxonomy" id="42237"/>
    <lineage>
        <taxon>Bacteria</taxon>
        <taxon>Bacillati</taxon>
        <taxon>Actinomycetota</taxon>
        <taxon>Actinomycetes</taxon>
        <taxon>Kitasatosporales</taxon>
        <taxon>Streptomycetaceae</taxon>
        <taxon>Streptomyces</taxon>
    </lineage>
</organism>
<sequence>MVDSWFSYDHHGDFDNGLHIFLEPVTEEDDRLRHLAPDYFRQEPDA</sequence>
<proteinExistence type="predicted"/>
<keyword evidence="2" id="KW-1185">Reference proteome</keyword>
<dbReference type="RefSeq" id="WP_167345772.1">
    <property type="nucleotide sequence ID" value="NZ_JBFACJ010000036.1"/>
</dbReference>
<dbReference type="Proteomes" id="UP001603418">
    <property type="component" value="Unassembled WGS sequence"/>
</dbReference>
<evidence type="ECO:0000313" key="2">
    <source>
        <dbReference type="Proteomes" id="UP001603418"/>
    </source>
</evidence>
<name>A0ABW6Z8D9_9ACTN</name>
<evidence type="ECO:0000313" key="1">
    <source>
        <dbReference type="EMBL" id="MFF9887421.1"/>
    </source>
</evidence>
<protein>
    <submittedName>
        <fullName evidence="1">Uncharacterized protein</fullName>
    </submittedName>
</protein>
<gene>
    <name evidence="1" type="ORF">ACF1HC_38530</name>
</gene>
<reference evidence="1 2" key="1">
    <citation type="submission" date="2024-10" db="EMBL/GenBank/DDBJ databases">
        <title>The Natural Products Discovery Center: Release of the First 8490 Sequenced Strains for Exploring Actinobacteria Biosynthetic Diversity.</title>
        <authorList>
            <person name="Kalkreuter E."/>
            <person name="Kautsar S.A."/>
            <person name="Yang D."/>
            <person name="Bader C.D."/>
            <person name="Teijaro C.N."/>
            <person name="Fluegel L."/>
            <person name="Davis C.M."/>
            <person name="Simpson J.R."/>
            <person name="Lauterbach L."/>
            <person name="Steele A.D."/>
            <person name="Gui C."/>
            <person name="Meng S."/>
            <person name="Li G."/>
            <person name="Viehrig K."/>
            <person name="Ye F."/>
            <person name="Su P."/>
            <person name="Kiefer A.F."/>
            <person name="Nichols A."/>
            <person name="Cepeda A.J."/>
            <person name="Yan W."/>
            <person name="Fan B."/>
            <person name="Jiang Y."/>
            <person name="Adhikari A."/>
            <person name="Zheng C.-J."/>
            <person name="Schuster L."/>
            <person name="Cowan T.M."/>
            <person name="Smanski M.J."/>
            <person name="Chevrette M.G."/>
            <person name="De Carvalho L.P.S."/>
            <person name="Shen B."/>
        </authorList>
    </citation>
    <scope>NUCLEOTIDE SEQUENCE [LARGE SCALE GENOMIC DNA]</scope>
    <source>
        <strain evidence="1 2">NPDC013366</strain>
    </source>
</reference>